<sequence>MADKYKNYEELADNEVEGEDYEIITSPNVLILAIHGGGIEPGTSELTEYVGKINNFSYYRFDGIKSTGNYDLHITATRFDEPKAVNMVSFSSRTVALHGYAETDIKHTYVGGLDEELIRLVKEELKSSGFSVSEAPDNADGTDPDNICNRNSIGKGVQIEISTAQRQAFFKNGDLSRSNRVNTVQEFYDYAYALSRAINRV</sequence>
<dbReference type="AlphaFoldDB" id="A0A1G8S3Y0"/>
<dbReference type="Proteomes" id="UP000199017">
    <property type="component" value="Unassembled WGS sequence"/>
</dbReference>
<keyword evidence="2" id="KW-1185">Reference proteome</keyword>
<dbReference type="Pfam" id="PF05908">
    <property type="entry name" value="Gamma_PGA_hydro"/>
    <property type="match status" value="1"/>
</dbReference>
<gene>
    <name evidence="1" type="ORF">SAMN05216352_1403</name>
</gene>
<protein>
    <submittedName>
        <fullName evidence="1">Phage-related replication protein YjqB, UPF0714/DUF867 family</fullName>
    </submittedName>
</protein>
<evidence type="ECO:0000313" key="1">
    <source>
        <dbReference type="EMBL" id="SDJ23495.1"/>
    </source>
</evidence>
<organism evidence="1 2">
    <name type="scientific">Alteribacillus bidgolensis</name>
    <dbReference type="NCBI Taxonomy" id="930129"/>
    <lineage>
        <taxon>Bacteria</taxon>
        <taxon>Bacillati</taxon>
        <taxon>Bacillota</taxon>
        <taxon>Bacilli</taxon>
        <taxon>Bacillales</taxon>
        <taxon>Bacillaceae</taxon>
        <taxon>Alteribacillus</taxon>
    </lineage>
</organism>
<dbReference type="Gene3D" id="3.40.630.100">
    <property type="entry name" value="Poly-gamma-glutamate hydrolase, zinc-binding motif"/>
    <property type="match status" value="1"/>
</dbReference>
<evidence type="ECO:0000313" key="2">
    <source>
        <dbReference type="Proteomes" id="UP000199017"/>
    </source>
</evidence>
<dbReference type="InterPro" id="IPR008585">
    <property type="entry name" value="Gamma_PGA_hydro"/>
</dbReference>
<accession>A0A1G8S3Y0</accession>
<reference evidence="1 2" key="1">
    <citation type="submission" date="2016-10" db="EMBL/GenBank/DDBJ databases">
        <authorList>
            <person name="de Groot N.N."/>
        </authorList>
    </citation>
    <scope>NUCLEOTIDE SEQUENCE [LARGE SCALE GENOMIC DNA]</scope>
    <source>
        <strain evidence="2">P4B,CCM 7963,CECT 7998,DSM 25260,IBRC-M 10614,KCTC 13821</strain>
    </source>
</reference>
<dbReference type="OrthoDB" id="7721587at2"/>
<proteinExistence type="predicted"/>
<dbReference type="STRING" id="930129.SAMN05216352_1403"/>
<dbReference type="InterPro" id="IPR038128">
    <property type="entry name" value="Gamma_PGA_hydro_sf"/>
</dbReference>
<dbReference type="RefSeq" id="WP_091588463.1">
    <property type="nucleotide sequence ID" value="NZ_FNDU01000040.1"/>
</dbReference>
<dbReference type="EMBL" id="FNDU01000040">
    <property type="protein sequence ID" value="SDJ23495.1"/>
    <property type="molecule type" value="Genomic_DNA"/>
</dbReference>
<name>A0A1G8S3Y0_9BACI</name>